<dbReference type="GO" id="GO:0016853">
    <property type="term" value="F:isomerase activity"/>
    <property type="evidence" value="ECO:0007669"/>
    <property type="project" value="UniProtKB-KW"/>
</dbReference>
<keyword evidence="2" id="KW-0413">Isomerase</keyword>
<dbReference type="RefSeq" id="WP_121220571.1">
    <property type="nucleotide sequence ID" value="NZ_JBIUBA010000035.1"/>
</dbReference>
<dbReference type="EMBL" id="RBXR01000001">
    <property type="protein sequence ID" value="RKT69092.1"/>
    <property type="molecule type" value="Genomic_DNA"/>
</dbReference>
<reference evidence="2 3" key="1">
    <citation type="submission" date="2018-10" db="EMBL/GenBank/DDBJ databases">
        <title>Sequencing the genomes of 1000 actinobacteria strains.</title>
        <authorList>
            <person name="Klenk H.-P."/>
        </authorList>
    </citation>
    <scope>NUCLEOTIDE SEQUENCE [LARGE SCALE GENOMIC DNA]</scope>
    <source>
        <strain evidence="2 3">DSM 43911</strain>
    </source>
</reference>
<sequence length="130" mass="14432">MSPRELFERLVSGIARRDFATLADLYADDAVVVTPMRPQRLEGKAALLEFFAGAARLPLELAQENVVVHETVDPEVVVVEWDWVGRVTTTGSTFRVPNVQVLRARDGLIVETRDYHDHHTIASALGEVPA</sequence>
<evidence type="ECO:0000313" key="3">
    <source>
        <dbReference type="Proteomes" id="UP000272729"/>
    </source>
</evidence>
<organism evidence="2 3">
    <name type="scientific">Saccharothrix variisporea</name>
    <dbReference type="NCBI Taxonomy" id="543527"/>
    <lineage>
        <taxon>Bacteria</taxon>
        <taxon>Bacillati</taxon>
        <taxon>Actinomycetota</taxon>
        <taxon>Actinomycetes</taxon>
        <taxon>Pseudonocardiales</taxon>
        <taxon>Pseudonocardiaceae</taxon>
        <taxon>Saccharothrix</taxon>
    </lineage>
</organism>
<name>A0A495X566_9PSEU</name>
<evidence type="ECO:0000259" key="1">
    <source>
        <dbReference type="Pfam" id="PF12680"/>
    </source>
</evidence>
<dbReference type="InterPro" id="IPR037401">
    <property type="entry name" value="SnoaL-like"/>
</dbReference>
<dbReference type="Pfam" id="PF12680">
    <property type="entry name" value="SnoaL_2"/>
    <property type="match status" value="1"/>
</dbReference>
<comment type="caution">
    <text evidence="2">The sequence shown here is derived from an EMBL/GenBank/DDBJ whole genome shotgun (WGS) entry which is preliminary data.</text>
</comment>
<proteinExistence type="predicted"/>
<feature type="domain" description="SnoaL-like" evidence="1">
    <location>
        <begin position="8"/>
        <end position="111"/>
    </location>
</feature>
<evidence type="ECO:0000313" key="2">
    <source>
        <dbReference type="EMBL" id="RKT69092.1"/>
    </source>
</evidence>
<gene>
    <name evidence="2" type="ORF">DFJ66_2285</name>
</gene>
<accession>A0A495X566</accession>
<dbReference type="Proteomes" id="UP000272729">
    <property type="component" value="Unassembled WGS sequence"/>
</dbReference>
<dbReference type="AlphaFoldDB" id="A0A495X566"/>
<dbReference type="Gene3D" id="3.10.450.50">
    <property type="match status" value="1"/>
</dbReference>
<protein>
    <submittedName>
        <fullName evidence="2">Ketosteroid isomerase-like protein</fullName>
    </submittedName>
</protein>
<dbReference type="SUPFAM" id="SSF54427">
    <property type="entry name" value="NTF2-like"/>
    <property type="match status" value="1"/>
</dbReference>
<dbReference type="OrthoDB" id="3681559at2"/>
<keyword evidence="3" id="KW-1185">Reference proteome</keyword>
<dbReference type="InterPro" id="IPR032710">
    <property type="entry name" value="NTF2-like_dom_sf"/>
</dbReference>